<gene>
    <name evidence="1" type="ORF">scyTo_0015329</name>
</gene>
<evidence type="ECO:0000313" key="1">
    <source>
        <dbReference type="EMBL" id="GCB75488.1"/>
    </source>
</evidence>
<dbReference type="EMBL" id="BFAA01008650">
    <property type="protein sequence ID" value="GCB75488.1"/>
    <property type="molecule type" value="Genomic_DNA"/>
</dbReference>
<organism evidence="1 2">
    <name type="scientific">Scyliorhinus torazame</name>
    <name type="common">Cloudy catshark</name>
    <name type="synonym">Catulus torazame</name>
    <dbReference type="NCBI Taxonomy" id="75743"/>
    <lineage>
        <taxon>Eukaryota</taxon>
        <taxon>Metazoa</taxon>
        <taxon>Chordata</taxon>
        <taxon>Craniata</taxon>
        <taxon>Vertebrata</taxon>
        <taxon>Chondrichthyes</taxon>
        <taxon>Elasmobranchii</taxon>
        <taxon>Galeomorphii</taxon>
        <taxon>Galeoidea</taxon>
        <taxon>Carcharhiniformes</taxon>
        <taxon>Scyliorhinidae</taxon>
        <taxon>Scyliorhinus</taxon>
    </lineage>
</organism>
<protein>
    <submittedName>
        <fullName evidence="1">Uncharacterized protein</fullName>
    </submittedName>
</protein>
<comment type="caution">
    <text evidence="1">The sequence shown here is derived from an EMBL/GenBank/DDBJ whole genome shotgun (WGS) entry which is preliminary data.</text>
</comment>
<evidence type="ECO:0000313" key="2">
    <source>
        <dbReference type="Proteomes" id="UP000288216"/>
    </source>
</evidence>
<keyword evidence="2" id="KW-1185">Reference proteome</keyword>
<accession>A0A401PQT9</accession>
<dbReference type="AlphaFoldDB" id="A0A401PQT9"/>
<reference evidence="1 2" key="1">
    <citation type="journal article" date="2018" name="Nat. Ecol. Evol.">
        <title>Shark genomes provide insights into elasmobranch evolution and the origin of vertebrates.</title>
        <authorList>
            <person name="Hara Y"/>
            <person name="Yamaguchi K"/>
            <person name="Onimaru K"/>
            <person name="Kadota M"/>
            <person name="Koyanagi M"/>
            <person name="Keeley SD"/>
            <person name="Tatsumi K"/>
            <person name="Tanaka K"/>
            <person name="Motone F"/>
            <person name="Kageyama Y"/>
            <person name="Nozu R"/>
            <person name="Adachi N"/>
            <person name="Nishimura O"/>
            <person name="Nakagawa R"/>
            <person name="Tanegashima C"/>
            <person name="Kiyatake I"/>
            <person name="Matsumoto R"/>
            <person name="Murakumo K"/>
            <person name="Nishida K"/>
            <person name="Terakita A"/>
            <person name="Kuratani S"/>
            <person name="Sato K"/>
            <person name="Hyodo S Kuraku.S."/>
        </authorList>
    </citation>
    <scope>NUCLEOTIDE SEQUENCE [LARGE SCALE GENOMIC DNA]</scope>
</reference>
<dbReference type="Proteomes" id="UP000288216">
    <property type="component" value="Unassembled WGS sequence"/>
</dbReference>
<name>A0A401PQT9_SCYTO</name>
<feature type="non-terminal residue" evidence="1">
    <location>
        <position position="1"/>
    </location>
</feature>
<sequence>NKIFSREKANQTVTATFWWITRKSTLRFELE</sequence>
<proteinExistence type="predicted"/>